<keyword evidence="2" id="KW-0732">Signal</keyword>
<accession>A0A3L7JA16</accession>
<dbReference type="RefSeq" id="WP_121644567.1">
    <property type="nucleotide sequence ID" value="NZ_RCWN01000001.1"/>
</dbReference>
<feature type="compositionally biased region" description="Low complexity" evidence="1">
    <location>
        <begin position="42"/>
        <end position="51"/>
    </location>
</feature>
<keyword evidence="4" id="KW-1185">Reference proteome</keyword>
<gene>
    <name evidence="3" type="ORF">D8780_04645</name>
</gene>
<evidence type="ECO:0008006" key="5">
    <source>
        <dbReference type="Google" id="ProtNLM"/>
    </source>
</evidence>
<feature type="chain" id="PRO_5018153614" description="Fibronectin attachment protein" evidence="2">
    <location>
        <begin position="29"/>
        <end position="311"/>
    </location>
</feature>
<comment type="caution">
    <text evidence="3">The sequence shown here is derived from an EMBL/GenBank/DDBJ whole genome shotgun (WGS) entry which is preliminary data.</text>
</comment>
<organism evidence="3 4">
    <name type="scientific">Notoacmeibacter ruber</name>
    <dbReference type="NCBI Taxonomy" id="2670375"/>
    <lineage>
        <taxon>Bacteria</taxon>
        <taxon>Pseudomonadati</taxon>
        <taxon>Pseudomonadota</taxon>
        <taxon>Alphaproteobacteria</taxon>
        <taxon>Hyphomicrobiales</taxon>
        <taxon>Notoacmeibacteraceae</taxon>
        <taxon>Notoacmeibacter</taxon>
    </lineage>
</organism>
<feature type="region of interest" description="Disordered" evidence="1">
    <location>
        <begin position="42"/>
        <end position="162"/>
    </location>
</feature>
<reference evidence="3 4" key="1">
    <citation type="submission" date="2018-10" db="EMBL/GenBank/DDBJ databases">
        <title>Notoacmeibacter sp. M2BS9Y-3-1, whole genome shotgun sequence.</title>
        <authorList>
            <person name="Tuo L."/>
        </authorList>
    </citation>
    <scope>NUCLEOTIDE SEQUENCE [LARGE SCALE GENOMIC DNA]</scope>
    <source>
        <strain evidence="3 4">M2BS9Y-3-1</strain>
    </source>
</reference>
<protein>
    <recommendedName>
        <fullName evidence="5">Fibronectin attachment protein</fullName>
    </recommendedName>
</protein>
<proteinExistence type="predicted"/>
<evidence type="ECO:0000256" key="1">
    <source>
        <dbReference type="SAM" id="MobiDB-lite"/>
    </source>
</evidence>
<feature type="compositionally biased region" description="Pro residues" evidence="1">
    <location>
        <begin position="92"/>
        <end position="101"/>
    </location>
</feature>
<evidence type="ECO:0000313" key="3">
    <source>
        <dbReference type="EMBL" id="RLQ87598.1"/>
    </source>
</evidence>
<dbReference type="EMBL" id="RCWN01000001">
    <property type="protein sequence ID" value="RLQ87598.1"/>
    <property type="molecule type" value="Genomic_DNA"/>
</dbReference>
<sequence>MMPNSLLRFFFISLFAGSCLIATSSAFALSEVKSEDGEVLAAPAEPLAEDGLPADESVASEKVETPVKALPPLEDDPQLAPEGEPGPVETAPLPPPSPPGAADPVLEDTSGTDAEEDVPSPSDNAGDGEEEAVDKAEPAPATANGDEHAPAPENKPLPPVSYDMTALPEPVARMRGLILEAAKTGDIERLRPYLGIGEKQTALSIGRIEDDPIAFLKDVSGDEDGQEILAILSEVLEAGYVHFDEGQETELYVWPYFFGRSLESLTPEQKVELFRIVTAGDYADMLEIGAYVFYRVGITPDGEWAFFVSGD</sequence>
<evidence type="ECO:0000313" key="4">
    <source>
        <dbReference type="Proteomes" id="UP000281094"/>
    </source>
</evidence>
<name>A0A3L7JA16_9HYPH</name>
<feature type="signal peptide" evidence="2">
    <location>
        <begin position="1"/>
        <end position="28"/>
    </location>
</feature>
<evidence type="ECO:0000256" key="2">
    <source>
        <dbReference type="SAM" id="SignalP"/>
    </source>
</evidence>
<dbReference type="AlphaFoldDB" id="A0A3L7JA16"/>
<dbReference type="Proteomes" id="UP000281094">
    <property type="component" value="Unassembled WGS sequence"/>
</dbReference>